<dbReference type="AlphaFoldDB" id="A5C0E5"/>
<name>A5C0E5_VITVI</name>
<accession>A5C0E5</accession>
<protein>
    <submittedName>
        <fullName evidence="2">Uncharacterized protein</fullName>
    </submittedName>
</protein>
<evidence type="ECO:0000256" key="1">
    <source>
        <dbReference type="SAM" id="MobiDB-lite"/>
    </source>
</evidence>
<feature type="compositionally biased region" description="Acidic residues" evidence="1">
    <location>
        <begin position="18"/>
        <end position="34"/>
    </location>
</feature>
<feature type="region of interest" description="Disordered" evidence="1">
    <location>
        <begin position="1"/>
        <end position="35"/>
    </location>
</feature>
<organism evidence="2">
    <name type="scientific">Vitis vinifera</name>
    <name type="common">Grape</name>
    <dbReference type="NCBI Taxonomy" id="29760"/>
    <lineage>
        <taxon>Eukaryota</taxon>
        <taxon>Viridiplantae</taxon>
        <taxon>Streptophyta</taxon>
        <taxon>Embryophyta</taxon>
        <taxon>Tracheophyta</taxon>
        <taxon>Spermatophyta</taxon>
        <taxon>Magnoliopsida</taxon>
        <taxon>eudicotyledons</taxon>
        <taxon>Gunneridae</taxon>
        <taxon>Pentapetalae</taxon>
        <taxon>rosids</taxon>
        <taxon>Vitales</taxon>
        <taxon>Vitaceae</taxon>
        <taxon>Viteae</taxon>
        <taxon>Vitis</taxon>
    </lineage>
</organism>
<gene>
    <name evidence="2" type="ORF">VITISV_024762</name>
</gene>
<feature type="compositionally biased region" description="Basic and acidic residues" evidence="1">
    <location>
        <begin position="1"/>
        <end position="11"/>
    </location>
</feature>
<dbReference type="EMBL" id="AM477641">
    <property type="protein sequence ID" value="CAN79533.1"/>
    <property type="molecule type" value="Genomic_DNA"/>
</dbReference>
<proteinExistence type="predicted"/>
<evidence type="ECO:0000313" key="2">
    <source>
        <dbReference type="EMBL" id="CAN79533.1"/>
    </source>
</evidence>
<sequence length="164" mass="18286">MNFDDRCHKLIDGGGNELEAESAGEAEDEDEEGQEYGYKAAEWTEDDQMDLMDLGTSEIERSKTITLKQGINKRLKEDKDRADIKEKIEALKAELNNSKMPLCGRYPSDPKLVFLTNDDSQGVLQISGPIPKQFRVDFSSNSKSAACGGWKSKKMKLAAQCMSI</sequence>
<reference evidence="2" key="1">
    <citation type="journal article" date="2007" name="PLoS ONE">
        <title>The first genome sequence of an elite grapevine cultivar (Pinot noir Vitis vinifera L.): coping with a highly heterozygous genome.</title>
        <authorList>
            <person name="Velasco R."/>
            <person name="Zharkikh A."/>
            <person name="Troggio M."/>
            <person name="Cartwright D.A."/>
            <person name="Cestaro A."/>
            <person name="Pruss D."/>
            <person name="Pindo M."/>
            <person name="FitzGerald L.M."/>
            <person name="Vezzulli S."/>
            <person name="Reid J."/>
            <person name="Malacarne G."/>
            <person name="Iliev D."/>
            <person name="Coppola G."/>
            <person name="Wardell B."/>
            <person name="Micheletti D."/>
            <person name="Macalma T."/>
            <person name="Facci M."/>
            <person name="Mitchell J.T."/>
            <person name="Perazzolli M."/>
            <person name="Eldredge G."/>
            <person name="Gatto P."/>
            <person name="Oyzerski R."/>
            <person name="Moretto M."/>
            <person name="Gutin N."/>
            <person name="Stefanini M."/>
            <person name="Chen Y."/>
            <person name="Segala C."/>
            <person name="Davenport C."/>
            <person name="Dematte L."/>
            <person name="Mraz A."/>
            <person name="Battilana J."/>
            <person name="Stormo K."/>
            <person name="Costa F."/>
            <person name="Tao Q."/>
            <person name="Si-Ammour A."/>
            <person name="Harkins T."/>
            <person name="Lackey A."/>
            <person name="Perbost C."/>
            <person name="Taillon B."/>
            <person name="Stella A."/>
            <person name="Solovyev V."/>
            <person name="Fawcett J.A."/>
            <person name="Sterck L."/>
            <person name="Vandepoele K."/>
            <person name="Grando S.M."/>
            <person name="Toppo S."/>
            <person name="Moser C."/>
            <person name="Lanchbury J."/>
            <person name="Bogden R."/>
            <person name="Skolnick M."/>
            <person name="Sgaramella V."/>
            <person name="Bhatnagar S.K."/>
            <person name="Fontana P."/>
            <person name="Gutin A."/>
            <person name="Van de Peer Y."/>
            <person name="Salamini F."/>
            <person name="Viola R."/>
        </authorList>
    </citation>
    <scope>NUCLEOTIDE SEQUENCE</scope>
</reference>